<keyword evidence="18" id="KW-0539">Nucleus</keyword>
<keyword evidence="15" id="KW-0694">RNA-binding</keyword>
<dbReference type="EMBL" id="JXTB01000120">
    <property type="protein sequence ID" value="PON61554.1"/>
    <property type="molecule type" value="Genomic_DNA"/>
</dbReference>
<evidence type="ECO:0000256" key="14">
    <source>
        <dbReference type="ARBA" id="ARBA00022842"/>
    </source>
</evidence>
<evidence type="ECO:0000256" key="17">
    <source>
        <dbReference type="ARBA" id="ARBA00023163"/>
    </source>
</evidence>
<comment type="cofactor">
    <cofactor evidence="2">
        <name>Mg(2+)</name>
        <dbReference type="ChEBI" id="CHEBI:18420"/>
    </cofactor>
</comment>
<evidence type="ECO:0000256" key="5">
    <source>
        <dbReference type="ARBA" id="ARBA00010774"/>
    </source>
</evidence>
<dbReference type="OrthoDB" id="428734at2759"/>
<evidence type="ECO:0000256" key="1">
    <source>
        <dbReference type="ARBA" id="ARBA00001663"/>
    </source>
</evidence>
<comment type="caution">
    <text evidence="21">The sequence shown here is derived from an EMBL/GenBank/DDBJ whole genome shotgun (WGS) entry which is preliminary data.</text>
</comment>
<dbReference type="GO" id="GO:0005737">
    <property type="term" value="C:cytoplasm"/>
    <property type="evidence" value="ECO:0007669"/>
    <property type="project" value="UniProtKB-SubCell"/>
</dbReference>
<comment type="subunit">
    <text evidence="6">Component of the CCR4-NOT complex, at least composed of CRR4 and CAF1 proteins.</text>
</comment>
<dbReference type="AlphaFoldDB" id="A0A2P5CKJ2"/>
<keyword evidence="21" id="KW-0255">Endonuclease</keyword>
<evidence type="ECO:0000256" key="18">
    <source>
        <dbReference type="ARBA" id="ARBA00023242"/>
    </source>
</evidence>
<evidence type="ECO:0000256" key="13">
    <source>
        <dbReference type="ARBA" id="ARBA00022839"/>
    </source>
</evidence>
<protein>
    <recommendedName>
        <fullName evidence="7">poly(A)-specific ribonuclease</fullName>
        <ecNumber evidence="7">3.1.13.4</ecNumber>
    </recommendedName>
</protein>
<evidence type="ECO:0000256" key="7">
    <source>
        <dbReference type="ARBA" id="ARBA00012161"/>
    </source>
</evidence>
<keyword evidence="17" id="KW-0804">Transcription</keyword>
<feature type="domain" description="Endonuclease/exonuclease/phosphatase" evidence="20">
    <location>
        <begin position="218"/>
        <end position="538"/>
    </location>
</feature>
<evidence type="ECO:0000256" key="6">
    <source>
        <dbReference type="ARBA" id="ARBA00011757"/>
    </source>
</evidence>
<dbReference type="PANTHER" id="PTHR12121:SF79">
    <property type="entry name" value="CARBON CATABOLITE REPRESSOR PROTEIN 4 HOMOLOG 1-LIKE ISOFORM X1"/>
    <property type="match status" value="1"/>
</dbReference>
<comment type="function">
    <text evidence="19">Acts as a catalytic component of the CCR4-NOT core complex, which in the nucleus seems to be a general transcription factor, and in the cytoplasm the major mRNA deadenylase involved in mRNA turnover.</text>
</comment>
<gene>
    <name evidence="21" type="ORF">PanWU01x14_144700</name>
</gene>
<evidence type="ECO:0000256" key="19">
    <source>
        <dbReference type="ARBA" id="ARBA00054840"/>
    </source>
</evidence>
<evidence type="ECO:0000256" key="16">
    <source>
        <dbReference type="ARBA" id="ARBA00023015"/>
    </source>
</evidence>
<organism evidence="21 22">
    <name type="scientific">Parasponia andersonii</name>
    <name type="common">Sponia andersonii</name>
    <dbReference type="NCBI Taxonomy" id="3476"/>
    <lineage>
        <taxon>Eukaryota</taxon>
        <taxon>Viridiplantae</taxon>
        <taxon>Streptophyta</taxon>
        <taxon>Embryophyta</taxon>
        <taxon>Tracheophyta</taxon>
        <taxon>Spermatophyta</taxon>
        <taxon>Magnoliopsida</taxon>
        <taxon>eudicotyledons</taxon>
        <taxon>Gunneridae</taxon>
        <taxon>Pentapetalae</taxon>
        <taxon>rosids</taxon>
        <taxon>fabids</taxon>
        <taxon>Rosales</taxon>
        <taxon>Cannabaceae</taxon>
        <taxon>Parasponia</taxon>
    </lineage>
</organism>
<keyword evidence="16" id="KW-0805">Transcription regulation</keyword>
<evidence type="ECO:0000259" key="20">
    <source>
        <dbReference type="Pfam" id="PF03372"/>
    </source>
</evidence>
<evidence type="ECO:0000256" key="8">
    <source>
        <dbReference type="ARBA" id="ARBA00022490"/>
    </source>
</evidence>
<dbReference type="EC" id="3.1.13.4" evidence="7"/>
<dbReference type="GO" id="GO:0004535">
    <property type="term" value="F:poly(A)-specific ribonuclease activity"/>
    <property type="evidence" value="ECO:0007669"/>
    <property type="project" value="UniProtKB-EC"/>
</dbReference>
<dbReference type="Proteomes" id="UP000237105">
    <property type="component" value="Unassembled WGS sequence"/>
</dbReference>
<comment type="catalytic activity">
    <reaction evidence="1">
        <text>Exonucleolytic cleavage of poly(A) to 5'-AMP.</text>
        <dbReference type="EC" id="3.1.13.4"/>
    </reaction>
</comment>
<dbReference type="GO" id="GO:0004519">
    <property type="term" value="F:endonuclease activity"/>
    <property type="evidence" value="ECO:0007669"/>
    <property type="project" value="UniProtKB-KW"/>
</dbReference>
<evidence type="ECO:0000313" key="21">
    <source>
        <dbReference type="EMBL" id="PON61554.1"/>
    </source>
</evidence>
<evidence type="ECO:0000256" key="9">
    <source>
        <dbReference type="ARBA" id="ARBA00022722"/>
    </source>
</evidence>
<keyword evidence="9" id="KW-0540">Nuclease</keyword>
<evidence type="ECO:0000256" key="4">
    <source>
        <dbReference type="ARBA" id="ARBA00004496"/>
    </source>
</evidence>
<dbReference type="InterPro" id="IPR050410">
    <property type="entry name" value="CCR4/nocturin_mRNA_transcr"/>
</dbReference>
<reference evidence="22" key="1">
    <citation type="submission" date="2016-06" db="EMBL/GenBank/DDBJ databases">
        <title>Parallel loss of symbiosis genes in relatives of nitrogen-fixing non-legume Parasponia.</title>
        <authorList>
            <person name="Van Velzen R."/>
            <person name="Holmer R."/>
            <person name="Bu F."/>
            <person name="Rutten L."/>
            <person name="Van Zeijl A."/>
            <person name="Liu W."/>
            <person name="Santuari L."/>
            <person name="Cao Q."/>
            <person name="Sharma T."/>
            <person name="Shen D."/>
            <person name="Roswanjaya Y."/>
            <person name="Wardhani T."/>
            <person name="Kalhor M.S."/>
            <person name="Jansen J."/>
            <person name="Van den Hoogen J."/>
            <person name="Gungor B."/>
            <person name="Hartog M."/>
            <person name="Hontelez J."/>
            <person name="Verver J."/>
            <person name="Yang W.-C."/>
            <person name="Schijlen E."/>
            <person name="Repin R."/>
            <person name="Schilthuizen M."/>
            <person name="Schranz E."/>
            <person name="Heidstra R."/>
            <person name="Miyata K."/>
            <person name="Fedorova E."/>
            <person name="Kohlen W."/>
            <person name="Bisseling T."/>
            <person name="Smit S."/>
            <person name="Geurts R."/>
        </authorList>
    </citation>
    <scope>NUCLEOTIDE SEQUENCE [LARGE SCALE GENOMIC DNA]</scope>
    <source>
        <strain evidence="22">cv. WU1-14</strain>
    </source>
</reference>
<keyword evidence="22" id="KW-1185">Reference proteome</keyword>
<dbReference type="GO" id="GO:0005634">
    <property type="term" value="C:nucleus"/>
    <property type="evidence" value="ECO:0007669"/>
    <property type="project" value="UniProtKB-SubCell"/>
</dbReference>
<evidence type="ECO:0000256" key="2">
    <source>
        <dbReference type="ARBA" id="ARBA00001946"/>
    </source>
</evidence>
<dbReference type="FunFam" id="3.60.10.10:FF:000016">
    <property type="entry name" value="Carbon catabolite repressor protein 4 1"/>
    <property type="match status" value="1"/>
</dbReference>
<keyword evidence="13 21" id="KW-0269">Exonuclease</keyword>
<accession>A0A2P5CKJ2</accession>
<proteinExistence type="inferred from homology"/>
<keyword evidence="10" id="KW-0479">Metal-binding</keyword>
<evidence type="ECO:0000256" key="15">
    <source>
        <dbReference type="ARBA" id="ARBA00022884"/>
    </source>
</evidence>
<keyword evidence="14" id="KW-0460">Magnesium</keyword>
<dbReference type="InterPro" id="IPR036691">
    <property type="entry name" value="Endo/exonu/phosph_ase_sf"/>
</dbReference>
<dbReference type="SUPFAM" id="SSF56219">
    <property type="entry name" value="DNase I-like"/>
    <property type="match status" value="1"/>
</dbReference>
<name>A0A2P5CKJ2_PARAD</name>
<keyword evidence="11" id="KW-0677">Repeat</keyword>
<dbReference type="Pfam" id="PF03372">
    <property type="entry name" value="Exo_endo_phos"/>
    <property type="match status" value="1"/>
</dbReference>
<dbReference type="GO" id="GO:0046872">
    <property type="term" value="F:metal ion binding"/>
    <property type="evidence" value="ECO:0007669"/>
    <property type="project" value="UniProtKB-KW"/>
</dbReference>
<evidence type="ECO:0000256" key="10">
    <source>
        <dbReference type="ARBA" id="ARBA00022723"/>
    </source>
</evidence>
<keyword evidence="12" id="KW-0378">Hydrolase</keyword>
<keyword evidence="8" id="KW-0963">Cytoplasm</keyword>
<comment type="subcellular location">
    <subcellularLocation>
        <location evidence="4">Cytoplasm</location>
    </subcellularLocation>
    <subcellularLocation>
        <location evidence="3">Nucleus</location>
    </subcellularLocation>
</comment>
<dbReference type="Gene3D" id="3.60.10.10">
    <property type="entry name" value="Endonuclease/exonuclease/phosphatase"/>
    <property type="match status" value="1"/>
</dbReference>
<evidence type="ECO:0000256" key="12">
    <source>
        <dbReference type="ARBA" id="ARBA00022801"/>
    </source>
</evidence>
<dbReference type="GO" id="GO:0003723">
    <property type="term" value="F:RNA binding"/>
    <property type="evidence" value="ECO:0007669"/>
    <property type="project" value="UniProtKB-KW"/>
</dbReference>
<comment type="similarity">
    <text evidence="5">Belongs to the CCR4/nocturin family.</text>
</comment>
<evidence type="ECO:0000313" key="22">
    <source>
        <dbReference type="Proteomes" id="UP000237105"/>
    </source>
</evidence>
<sequence>MKWTVQVNLPSDIPVVGVEIIPSVRVINPALEDIPAHSFSFSWYRFLKRIACSVHCDKLATVQCACCARLNLQVEESYHCSTSCFLNEWKNHLERHLRAAETFNTNDGQEARKTRSCGSWSAVVYEDAKRWEQEKEWMKVGSSKYYIPTMDDIGAILRLEYAAMDSKGSLFFPISTIQTKPVIVAPDSISRCIIQCPLNGQSFNPKGHSSTDLTFSVLSYNILADMYASMGRHSYCPTWALVWEYRRNKLLHEIIQYDADIICLQEVQDVHFENFFKPELTKCGYSAMYKKKTQPIYSKGQSTIDGCATFYRHKLFKEIMKYELEFGKTASKLVEALEPHLIKDSYRLFKDNVALVAILETPNNERTHDFFQSRICVANTHIFANIDCPDVKLFQVVKLVTGLEKIVDCQIPLLICGDFNSLPSSDPHRFIVTGRCDPISNGVEDPCGIFNHLKLCHSIPLVSAYASFLVTLGVEEQQKRMNTEANEPQFTNFTPWFSGTLDYIFYTADSLRVEGLLELVDRESLGAGIPSTIWPSDHIALMANFRLKPPTRFKRCSQPPPLDPWQIGSK</sequence>
<dbReference type="PANTHER" id="PTHR12121">
    <property type="entry name" value="CARBON CATABOLITE REPRESSOR PROTEIN 4"/>
    <property type="match status" value="1"/>
</dbReference>
<dbReference type="InterPro" id="IPR005135">
    <property type="entry name" value="Endo/exonuclease/phosphatase"/>
</dbReference>
<evidence type="ECO:0000256" key="11">
    <source>
        <dbReference type="ARBA" id="ARBA00022737"/>
    </source>
</evidence>
<evidence type="ECO:0000256" key="3">
    <source>
        <dbReference type="ARBA" id="ARBA00004123"/>
    </source>
</evidence>
<dbReference type="STRING" id="3476.A0A2P5CKJ2"/>